<evidence type="ECO:0000313" key="2">
    <source>
        <dbReference type="Proteomes" id="UP000826050"/>
    </source>
</evidence>
<dbReference type="EMBL" id="CP049362">
    <property type="protein sequence ID" value="QXX79018.1"/>
    <property type="molecule type" value="Genomic_DNA"/>
</dbReference>
<evidence type="ECO:0000313" key="1">
    <source>
        <dbReference type="EMBL" id="QXX79018.1"/>
    </source>
</evidence>
<dbReference type="Proteomes" id="UP000826050">
    <property type="component" value="Chromosome"/>
</dbReference>
<sequence>MIETNIDFPAGLPNGLRADHQANHVQPFQRTTMADGRARQRRRFSSVPSMQTFTWIFKANEAALFEAWFRDAIKDGAEWFNIKRLTPLGMSVLVCRFSSMYRGPVLLGVDRWQFSAELEVWERPLMPVGWGEFPEFVLGASIIDVALNREWPEA</sequence>
<keyword evidence="2" id="KW-1185">Reference proteome</keyword>
<accession>A0ABX8SVT8</accession>
<dbReference type="RefSeq" id="WP_219236061.1">
    <property type="nucleotide sequence ID" value="NZ_CP049362.1"/>
</dbReference>
<gene>
    <name evidence="1" type="ORF">FE795_08310</name>
</gene>
<protein>
    <submittedName>
        <fullName evidence="1">Uncharacterized protein</fullName>
    </submittedName>
</protein>
<proteinExistence type="predicted"/>
<organism evidence="1 2">
    <name type="scientific">Alcaligenes ammonioxydans</name>
    <dbReference type="NCBI Taxonomy" id="2582914"/>
    <lineage>
        <taxon>Bacteria</taxon>
        <taxon>Pseudomonadati</taxon>
        <taxon>Pseudomonadota</taxon>
        <taxon>Betaproteobacteria</taxon>
        <taxon>Burkholderiales</taxon>
        <taxon>Alcaligenaceae</taxon>
        <taxon>Alcaligenes</taxon>
    </lineage>
</organism>
<reference evidence="1 2" key="1">
    <citation type="submission" date="2020-02" db="EMBL/GenBank/DDBJ databases">
        <title>Partial ammonium oxidation to N2 by heterotrophic bacteria.</title>
        <authorList>
            <person name="Wu M."/>
        </authorList>
    </citation>
    <scope>NUCLEOTIDE SEQUENCE [LARGE SCALE GENOMIC DNA]</scope>
    <source>
        <strain evidence="1 2">HO-1</strain>
    </source>
</reference>
<name>A0ABX8SVT8_9BURK</name>